<sequence length="40" mass="4232">KKLKASSSSTLDNDIDNSSKLETCDLTIASGASESEEKLD</sequence>
<proteinExistence type="predicted"/>
<dbReference type="EMBL" id="CAJVQC010179395">
    <property type="protein sequence ID" value="CAG8852003.1"/>
    <property type="molecule type" value="Genomic_DNA"/>
</dbReference>
<evidence type="ECO:0000313" key="1">
    <source>
        <dbReference type="EMBL" id="CAG8852003.1"/>
    </source>
</evidence>
<feature type="non-terminal residue" evidence="1">
    <location>
        <position position="1"/>
    </location>
</feature>
<organism evidence="1 2">
    <name type="scientific">Racocetra persica</name>
    <dbReference type="NCBI Taxonomy" id="160502"/>
    <lineage>
        <taxon>Eukaryota</taxon>
        <taxon>Fungi</taxon>
        <taxon>Fungi incertae sedis</taxon>
        <taxon>Mucoromycota</taxon>
        <taxon>Glomeromycotina</taxon>
        <taxon>Glomeromycetes</taxon>
        <taxon>Diversisporales</taxon>
        <taxon>Gigasporaceae</taxon>
        <taxon>Racocetra</taxon>
    </lineage>
</organism>
<gene>
    <name evidence="1" type="ORF">RPERSI_LOCUS36849</name>
</gene>
<keyword evidence="2" id="KW-1185">Reference proteome</keyword>
<evidence type="ECO:0000313" key="2">
    <source>
        <dbReference type="Proteomes" id="UP000789920"/>
    </source>
</evidence>
<accession>A0ACA9SY21</accession>
<protein>
    <submittedName>
        <fullName evidence="1">25123_t:CDS:1</fullName>
    </submittedName>
</protein>
<name>A0ACA9SY21_9GLOM</name>
<comment type="caution">
    <text evidence="1">The sequence shown here is derived from an EMBL/GenBank/DDBJ whole genome shotgun (WGS) entry which is preliminary data.</text>
</comment>
<dbReference type="Proteomes" id="UP000789920">
    <property type="component" value="Unassembled WGS sequence"/>
</dbReference>
<reference evidence="1" key="1">
    <citation type="submission" date="2021-06" db="EMBL/GenBank/DDBJ databases">
        <authorList>
            <person name="Kallberg Y."/>
            <person name="Tangrot J."/>
            <person name="Rosling A."/>
        </authorList>
    </citation>
    <scope>NUCLEOTIDE SEQUENCE</scope>
    <source>
        <strain evidence="1">MA461A</strain>
    </source>
</reference>